<sequence>MRFEISKVLDAIEGRVCTDPTLARAVVDLAEVVRFQDLDGGRPASMLRLGMVVDVLGRQLEEDSVPVYPVVHRGLLSDADLTSNERMVVRRWADDGLVEVLSNPGDRMLEVADLLGLPVLSRARLDGLRGRYPWLGDPGRLLAPVVGPAGPTLAARVGNGAVPTMGEPSPAGRQLLARVWRCPEPGCALFGSAGGGGAFADLSASSDRALAGQPPPTLRQGVPGCPRHEARLTDGGPRPRFEVLAVRIGGLVRRRFVVSADRPVVVGRAPEEDGGVRLGQWLNDEARRWISRNHVRFELRGADLVAQDVSTNGSGIRPGGSLDDANRLPLQRQQSRVLAGGDFVELYPGVQVGRVQDLPTDAPFTPTSVMADAPTMTMRPVVRPPR</sequence>
<dbReference type="PROSITE" id="PS50006">
    <property type="entry name" value="FHA_DOMAIN"/>
    <property type="match status" value="1"/>
</dbReference>
<comment type="caution">
    <text evidence="3">The sequence shown here is derived from an EMBL/GenBank/DDBJ whole genome shotgun (WGS) entry which is preliminary data.</text>
</comment>
<organism evidence="3 4">
    <name type="scientific">Micromonospora zhanjiangensis</name>
    <dbReference type="NCBI Taxonomy" id="1522057"/>
    <lineage>
        <taxon>Bacteria</taxon>
        <taxon>Bacillati</taxon>
        <taxon>Actinomycetota</taxon>
        <taxon>Actinomycetes</taxon>
        <taxon>Micromonosporales</taxon>
        <taxon>Micromonosporaceae</taxon>
        <taxon>Micromonospora</taxon>
    </lineage>
</organism>
<feature type="domain" description="FHA" evidence="2">
    <location>
        <begin position="264"/>
        <end position="316"/>
    </location>
</feature>
<accession>A0ABV8KLN3</accession>
<keyword evidence="1" id="KW-0597">Phosphoprotein</keyword>
<reference evidence="4" key="1">
    <citation type="journal article" date="2019" name="Int. J. Syst. Evol. Microbiol.">
        <title>The Global Catalogue of Microorganisms (GCM) 10K type strain sequencing project: providing services to taxonomists for standard genome sequencing and annotation.</title>
        <authorList>
            <consortium name="The Broad Institute Genomics Platform"/>
            <consortium name="The Broad Institute Genome Sequencing Center for Infectious Disease"/>
            <person name="Wu L."/>
            <person name="Ma J."/>
        </authorList>
    </citation>
    <scope>NUCLEOTIDE SEQUENCE [LARGE SCALE GENOMIC DNA]</scope>
    <source>
        <strain evidence="4">2902at01</strain>
    </source>
</reference>
<dbReference type="InterPro" id="IPR000253">
    <property type="entry name" value="FHA_dom"/>
</dbReference>
<keyword evidence="4" id="KW-1185">Reference proteome</keyword>
<dbReference type="RefSeq" id="WP_377545410.1">
    <property type="nucleotide sequence ID" value="NZ_JBHSBN010000007.1"/>
</dbReference>
<evidence type="ECO:0000259" key="2">
    <source>
        <dbReference type="PROSITE" id="PS50006"/>
    </source>
</evidence>
<dbReference type="Proteomes" id="UP001595868">
    <property type="component" value="Unassembled WGS sequence"/>
</dbReference>
<evidence type="ECO:0000313" key="4">
    <source>
        <dbReference type="Proteomes" id="UP001595868"/>
    </source>
</evidence>
<evidence type="ECO:0000313" key="3">
    <source>
        <dbReference type="EMBL" id="MFC4106990.1"/>
    </source>
</evidence>
<gene>
    <name evidence="3" type="ORF">ACFOX0_13780</name>
</gene>
<name>A0ABV8KLN3_9ACTN</name>
<proteinExistence type="predicted"/>
<dbReference type="InterPro" id="IPR008984">
    <property type="entry name" value="SMAD_FHA_dom_sf"/>
</dbReference>
<protein>
    <submittedName>
        <fullName evidence="3">FHA domain-containing protein</fullName>
    </submittedName>
</protein>
<dbReference type="SUPFAM" id="SSF49879">
    <property type="entry name" value="SMAD/FHA domain"/>
    <property type="match status" value="1"/>
</dbReference>
<dbReference type="Gene3D" id="2.60.200.20">
    <property type="match status" value="1"/>
</dbReference>
<evidence type="ECO:0000256" key="1">
    <source>
        <dbReference type="ARBA" id="ARBA00022553"/>
    </source>
</evidence>
<dbReference type="EMBL" id="JBHSBN010000007">
    <property type="protein sequence ID" value="MFC4106990.1"/>
    <property type="molecule type" value="Genomic_DNA"/>
</dbReference>